<dbReference type="Pfam" id="PF01585">
    <property type="entry name" value="G-patch"/>
    <property type="match status" value="1"/>
</dbReference>
<dbReference type="OrthoDB" id="427280at2759"/>
<feature type="signal peptide" evidence="1">
    <location>
        <begin position="1"/>
        <end position="15"/>
    </location>
</feature>
<dbReference type="Proteomes" id="UP000663877">
    <property type="component" value="Unassembled WGS sequence"/>
</dbReference>
<dbReference type="PANTHER" id="PTHR20923">
    <property type="entry name" value="BAT4 PROTEIN-RELATED"/>
    <property type="match status" value="1"/>
</dbReference>
<dbReference type="InterPro" id="IPR036249">
    <property type="entry name" value="Thioredoxin-like_sf"/>
</dbReference>
<dbReference type="Gene3D" id="3.40.30.10">
    <property type="entry name" value="Glutaredoxin"/>
    <property type="match status" value="1"/>
</dbReference>
<dbReference type="PANTHER" id="PTHR20923:SF1">
    <property type="entry name" value="G PATCH DOMAIN AND ANKYRIN REPEAT-CONTAINING PROTEIN 1"/>
    <property type="match status" value="1"/>
</dbReference>
<keyword evidence="5" id="KW-1185">Reference proteome</keyword>
<feature type="domain" description="G-patch" evidence="2">
    <location>
        <begin position="897"/>
        <end position="943"/>
    </location>
</feature>
<evidence type="ECO:0000313" key="4">
    <source>
        <dbReference type="EMBL" id="CAF0963937.1"/>
    </source>
</evidence>
<dbReference type="EMBL" id="CAJNOI010000029">
    <property type="protein sequence ID" value="CAF0875767.1"/>
    <property type="molecule type" value="Genomic_DNA"/>
</dbReference>
<dbReference type="AlphaFoldDB" id="A0A814E3W2"/>
<dbReference type="GO" id="GO:0003676">
    <property type="term" value="F:nucleic acid binding"/>
    <property type="evidence" value="ECO:0007669"/>
    <property type="project" value="InterPro"/>
</dbReference>
<keyword evidence="1" id="KW-0732">Signal</keyword>
<dbReference type="EMBL" id="CAJNOM010000065">
    <property type="protein sequence ID" value="CAF0963937.1"/>
    <property type="molecule type" value="Genomic_DNA"/>
</dbReference>
<dbReference type="Proteomes" id="UP000663832">
    <property type="component" value="Unassembled WGS sequence"/>
</dbReference>
<dbReference type="SMART" id="SM00443">
    <property type="entry name" value="G_patch"/>
    <property type="match status" value="1"/>
</dbReference>
<sequence>MFWIFIFLLFNSVVTDDSMEKFKSCNNEACILIQCYFPVSEFLTATQNEIELFENFIELNHVFVSYHLCNDLSADNIDEVGACIYGVLFKLYQLAIPVFFDCFEIYLFRFDANLTIHQRMHVQQAQIQEESIAIVIDMISAILYRVQSIDDTNQLEDFIQKSNKEEDVVVINAQSLTPKVHLDISRIILNYGQWFTFIYSTNINNRKTICLYDIHPMGNDLTLLKCGMEDNIQTILEQQIGMKNTRSATIKRFSDLTYINVFQRTLPTLFYIYDHSTFTLITNKNIIIIPVNILNFKTIDIANHMFLHGPYPFYLYWSPKKNTFQRLGDHPSNELINILLNEEQETDLKNMYGMFDDEVRYISETCCNEIETNPNVHFLKTSNDYYAYREKYPKSAILFTVKWDSTSKLARKTFHNLSSRLNNYLPMIDIDCFDWTDICNNENIYQWPTLILTDLTTNKIYQGSTNENEMALNLFRFSVSQPYEITNDSNKVLAESLLIEQQVIVLARIQYEEKSLYDTYKKLVDMFLNNEHIFFMFQYSTESSCLIIKQKYGDINSSFEPKTTIYPLNEDFDHLQTLIINALQISLIPFNPIDFIKSTSSLFIAASHTQLVQSNNLPVEIPLVWIDTNSPWILTINQYGHITYPAIIYINYSTGYVYVNSTLTDITTWVKAVEMELITPFYELSSDEKPLQKEIDFNKQIVDEELLNEYSLIHEESEKINEHGIDFFVSDLTMISLTSTKLLKRKNEISKIIEETNRCLHIQCSTNDLSLSEIKKDLYRNKTNMNISSLSNETDDEQLETSQYESNNIIPWWEDNQQDDEFNSDQVLTISDETLQKIVHGALQLMSNDSTKKVQKRIKTYVDRKRLRKQPRHTRSKNTYIHSQSLPSNNMETSISSANVGHQLLQKIGWTPGNGLGLNQNGIKSPISINFHQRRQGLGYEKELTTTNESLSIHSNPINIF</sequence>
<feature type="chain" id="PRO_5035600277" description="G-patch domain-containing protein" evidence="1">
    <location>
        <begin position="16"/>
        <end position="961"/>
    </location>
</feature>
<gene>
    <name evidence="3" type="ORF">BJG266_LOCUS9150</name>
    <name evidence="4" type="ORF">QVE165_LOCUS12959</name>
</gene>
<protein>
    <recommendedName>
        <fullName evidence="2">G-patch domain-containing protein</fullName>
    </recommendedName>
</protein>
<accession>A0A814E3W2</accession>
<name>A0A814E3W2_9BILA</name>
<dbReference type="InterPro" id="IPR000467">
    <property type="entry name" value="G_patch_dom"/>
</dbReference>
<reference evidence="4" key="1">
    <citation type="submission" date="2021-02" db="EMBL/GenBank/DDBJ databases">
        <authorList>
            <person name="Nowell W R."/>
        </authorList>
    </citation>
    <scope>NUCLEOTIDE SEQUENCE</scope>
</reference>
<dbReference type="PROSITE" id="PS50096">
    <property type="entry name" value="IQ"/>
    <property type="match status" value="1"/>
</dbReference>
<evidence type="ECO:0000313" key="3">
    <source>
        <dbReference type="EMBL" id="CAF0875767.1"/>
    </source>
</evidence>
<dbReference type="SUPFAM" id="SSF52833">
    <property type="entry name" value="Thioredoxin-like"/>
    <property type="match status" value="1"/>
</dbReference>
<dbReference type="PROSITE" id="PS50174">
    <property type="entry name" value="G_PATCH"/>
    <property type="match status" value="1"/>
</dbReference>
<evidence type="ECO:0000259" key="2">
    <source>
        <dbReference type="PROSITE" id="PS50174"/>
    </source>
</evidence>
<organism evidence="4 5">
    <name type="scientific">Adineta steineri</name>
    <dbReference type="NCBI Taxonomy" id="433720"/>
    <lineage>
        <taxon>Eukaryota</taxon>
        <taxon>Metazoa</taxon>
        <taxon>Spiralia</taxon>
        <taxon>Gnathifera</taxon>
        <taxon>Rotifera</taxon>
        <taxon>Eurotatoria</taxon>
        <taxon>Bdelloidea</taxon>
        <taxon>Adinetida</taxon>
        <taxon>Adinetidae</taxon>
        <taxon>Adineta</taxon>
    </lineage>
</organism>
<dbReference type="InterPro" id="IPR039146">
    <property type="entry name" value="GPANK1"/>
</dbReference>
<comment type="caution">
    <text evidence="4">The sequence shown here is derived from an EMBL/GenBank/DDBJ whole genome shotgun (WGS) entry which is preliminary data.</text>
</comment>
<evidence type="ECO:0000313" key="5">
    <source>
        <dbReference type="Proteomes" id="UP000663832"/>
    </source>
</evidence>
<proteinExistence type="predicted"/>
<evidence type="ECO:0000256" key="1">
    <source>
        <dbReference type="SAM" id="SignalP"/>
    </source>
</evidence>